<dbReference type="OrthoDB" id="3014077at2759"/>
<evidence type="ECO:0000259" key="2">
    <source>
        <dbReference type="Pfam" id="PF24883"/>
    </source>
</evidence>
<dbReference type="AlphaFoldDB" id="A0A4Q2DB92"/>
<dbReference type="EMBL" id="SDEE01000455">
    <property type="protein sequence ID" value="RXW16272.1"/>
    <property type="molecule type" value="Genomic_DNA"/>
</dbReference>
<protein>
    <recommendedName>
        <fullName evidence="2">Nephrocystin 3-like N-terminal domain-containing protein</fullName>
    </recommendedName>
</protein>
<evidence type="ECO:0000313" key="3">
    <source>
        <dbReference type="EMBL" id="RXW16272.1"/>
    </source>
</evidence>
<dbReference type="STRING" id="2316362.A0A4Q2DB92"/>
<dbReference type="Gene3D" id="3.40.50.300">
    <property type="entry name" value="P-loop containing nucleotide triphosphate hydrolases"/>
    <property type="match status" value="1"/>
</dbReference>
<keyword evidence="4" id="KW-1185">Reference proteome</keyword>
<name>A0A4Q2DB92_9AGAR</name>
<gene>
    <name evidence="3" type="ORF">EST38_g9580</name>
</gene>
<dbReference type="InterPro" id="IPR027417">
    <property type="entry name" value="P-loop_NTPase"/>
</dbReference>
<dbReference type="PANTHER" id="PTHR10039">
    <property type="entry name" value="AMELOGENIN"/>
    <property type="match status" value="1"/>
</dbReference>
<sequence>MQNTRIKTTIHHSGPPRDALDILLANSAPSATYNSKDRSFDTPKCDEDTRVGLIEEIMNWAQDPIAPSKLLCMTGSAGSGKSALAQTISETCGGRRLGASFFFSVIDPLRNNPDRFVASLAYQISRSMEEAETYILRAVEKDPAVFEMSLETQAEVLLINPVLNATRRSKSKQHWIIVVDGLDECKGEENQAQVLRVLHTCVEKGLPFRVFITSRPEYAIRSALESTGSLNGTYHIILNDLRKIGRAKGNNCWPPDDLLEILVEAASGQFVYAATLLKFVGDRRRSPFNRLQIVVDWVSNSPNKQSQNPFASLDALYTNILSAAQTAYEESFEGEGECLPLIKRLMSYILINDLYIIEHQNPINPGAAEYFLKWEDDECNRIVEDLHSVIQVQQAPGSKGNKVSFYHKSFLDYLLDSSRCRSFHVSPAELFADLTLEALRHVTAADLDCKFYSTLFLVQLVLIFVPIMPDIRVVREQDWSGVANPGPTSNRFSILKGSLITALLAWPHFLPLALAVDPDNPVHDEVCEAVARL</sequence>
<evidence type="ECO:0000256" key="1">
    <source>
        <dbReference type="ARBA" id="ARBA00022737"/>
    </source>
</evidence>
<accession>A0A4Q2DB92</accession>
<organism evidence="3 4">
    <name type="scientific">Candolleomyces aberdarensis</name>
    <dbReference type="NCBI Taxonomy" id="2316362"/>
    <lineage>
        <taxon>Eukaryota</taxon>
        <taxon>Fungi</taxon>
        <taxon>Dikarya</taxon>
        <taxon>Basidiomycota</taxon>
        <taxon>Agaricomycotina</taxon>
        <taxon>Agaricomycetes</taxon>
        <taxon>Agaricomycetidae</taxon>
        <taxon>Agaricales</taxon>
        <taxon>Agaricineae</taxon>
        <taxon>Psathyrellaceae</taxon>
        <taxon>Candolleomyces</taxon>
    </lineage>
</organism>
<dbReference type="SUPFAM" id="SSF52540">
    <property type="entry name" value="P-loop containing nucleoside triphosphate hydrolases"/>
    <property type="match status" value="1"/>
</dbReference>
<comment type="caution">
    <text evidence="3">The sequence shown here is derived from an EMBL/GenBank/DDBJ whole genome shotgun (WGS) entry which is preliminary data.</text>
</comment>
<dbReference type="Pfam" id="PF24883">
    <property type="entry name" value="NPHP3_N"/>
    <property type="match status" value="1"/>
</dbReference>
<feature type="domain" description="Nephrocystin 3-like N-terminal" evidence="2">
    <location>
        <begin position="56"/>
        <end position="215"/>
    </location>
</feature>
<dbReference type="InterPro" id="IPR056884">
    <property type="entry name" value="NPHP3-like_N"/>
</dbReference>
<reference evidence="3 4" key="1">
    <citation type="submission" date="2019-01" db="EMBL/GenBank/DDBJ databases">
        <title>Draft genome sequence of Psathyrella aberdarensis IHI B618.</title>
        <authorList>
            <person name="Buettner E."/>
            <person name="Kellner H."/>
        </authorList>
    </citation>
    <scope>NUCLEOTIDE SEQUENCE [LARGE SCALE GENOMIC DNA]</scope>
    <source>
        <strain evidence="3 4">IHI B618</strain>
    </source>
</reference>
<keyword evidence="1" id="KW-0677">Repeat</keyword>
<dbReference type="PANTHER" id="PTHR10039:SF14">
    <property type="entry name" value="NACHT DOMAIN-CONTAINING PROTEIN"/>
    <property type="match status" value="1"/>
</dbReference>
<evidence type="ECO:0000313" key="4">
    <source>
        <dbReference type="Proteomes" id="UP000290288"/>
    </source>
</evidence>
<dbReference type="Proteomes" id="UP000290288">
    <property type="component" value="Unassembled WGS sequence"/>
</dbReference>
<proteinExistence type="predicted"/>